<sequence length="205" mass="23032">MLESEYMKPRQLPRHLKPPATPEQPFAYSIRDARAEDLPDIREIYNHYVRNSVVTFDEDEMTLKEWRVKFAFLTKFDMPFIVAESPSGQVLGYALVTPWKQKKAYRYTVENSIYLGPASTGKGLGRALLGELLDRSAAAGIKEVIAVIADAGADGSIHLHEQFGFEEVGRMGKVGFKFGRWLGTVLLQKSLTKPKRASKRVAGKN</sequence>
<dbReference type="EMBL" id="CAEZTD010000142">
    <property type="protein sequence ID" value="CAB4572321.1"/>
    <property type="molecule type" value="Genomic_DNA"/>
</dbReference>
<dbReference type="Pfam" id="PF00583">
    <property type="entry name" value="Acetyltransf_1"/>
    <property type="match status" value="1"/>
</dbReference>
<keyword evidence="2" id="KW-0012">Acyltransferase</keyword>
<evidence type="ECO:0000256" key="3">
    <source>
        <dbReference type="SAM" id="MobiDB-lite"/>
    </source>
</evidence>
<name>A0A6J6E7J8_9ZZZZ</name>
<dbReference type="InterPro" id="IPR000182">
    <property type="entry name" value="GNAT_dom"/>
</dbReference>
<dbReference type="SUPFAM" id="SSF55729">
    <property type="entry name" value="Acyl-CoA N-acyltransferases (Nat)"/>
    <property type="match status" value="1"/>
</dbReference>
<keyword evidence="1" id="KW-0808">Transferase</keyword>
<organism evidence="5">
    <name type="scientific">freshwater metagenome</name>
    <dbReference type="NCBI Taxonomy" id="449393"/>
    <lineage>
        <taxon>unclassified sequences</taxon>
        <taxon>metagenomes</taxon>
        <taxon>ecological metagenomes</taxon>
    </lineage>
</organism>
<evidence type="ECO:0000313" key="5">
    <source>
        <dbReference type="EMBL" id="CAB4572321.1"/>
    </source>
</evidence>
<dbReference type="Gene3D" id="3.40.630.30">
    <property type="match status" value="1"/>
</dbReference>
<gene>
    <name evidence="5" type="ORF">UFOPK1591_01369</name>
</gene>
<reference evidence="5" key="1">
    <citation type="submission" date="2020-05" db="EMBL/GenBank/DDBJ databases">
        <authorList>
            <person name="Chiriac C."/>
            <person name="Salcher M."/>
            <person name="Ghai R."/>
            <person name="Kavagutti S V."/>
        </authorList>
    </citation>
    <scope>NUCLEOTIDE SEQUENCE</scope>
</reference>
<dbReference type="PANTHER" id="PTHR43072">
    <property type="entry name" value="N-ACETYLTRANSFERASE"/>
    <property type="match status" value="1"/>
</dbReference>
<dbReference type="GO" id="GO:0016747">
    <property type="term" value="F:acyltransferase activity, transferring groups other than amino-acyl groups"/>
    <property type="evidence" value="ECO:0007669"/>
    <property type="project" value="InterPro"/>
</dbReference>
<evidence type="ECO:0000256" key="1">
    <source>
        <dbReference type="ARBA" id="ARBA00022679"/>
    </source>
</evidence>
<feature type="region of interest" description="Disordered" evidence="3">
    <location>
        <begin position="1"/>
        <end position="24"/>
    </location>
</feature>
<proteinExistence type="predicted"/>
<dbReference type="CDD" id="cd04301">
    <property type="entry name" value="NAT_SF"/>
    <property type="match status" value="1"/>
</dbReference>
<dbReference type="PROSITE" id="PS51186">
    <property type="entry name" value="GNAT"/>
    <property type="match status" value="1"/>
</dbReference>
<feature type="domain" description="N-acetyltransferase" evidence="4">
    <location>
        <begin position="28"/>
        <end position="192"/>
    </location>
</feature>
<dbReference type="InterPro" id="IPR016181">
    <property type="entry name" value="Acyl_CoA_acyltransferase"/>
</dbReference>
<evidence type="ECO:0000256" key="2">
    <source>
        <dbReference type="ARBA" id="ARBA00023315"/>
    </source>
</evidence>
<dbReference type="AlphaFoldDB" id="A0A6J6E7J8"/>
<accession>A0A6J6E7J8</accession>
<evidence type="ECO:0000259" key="4">
    <source>
        <dbReference type="PROSITE" id="PS51186"/>
    </source>
</evidence>
<protein>
    <submittedName>
        <fullName evidence="5">Unannotated protein</fullName>
    </submittedName>
</protein>
<dbReference type="PANTHER" id="PTHR43072:SF23">
    <property type="entry name" value="UPF0039 PROTEIN C11D3.02C"/>
    <property type="match status" value="1"/>
</dbReference>